<organism evidence="4">
    <name type="scientific">Rodentolepis nana</name>
    <name type="common">Dwarf tapeworm</name>
    <name type="synonym">Hymenolepis nana</name>
    <dbReference type="NCBI Taxonomy" id="102285"/>
    <lineage>
        <taxon>Eukaryota</taxon>
        <taxon>Metazoa</taxon>
        <taxon>Spiralia</taxon>
        <taxon>Lophotrochozoa</taxon>
        <taxon>Platyhelminthes</taxon>
        <taxon>Cestoda</taxon>
        <taxon>Eucestoda</taxon>
        <taxon>Cyclophyllidea</taxon>
        <taxon>Hymenolepididae</taxon>
        <taxon>Rodentolepis</taxon>
    </lineage>
</organism>
<name>A0A0R3T367_RODNA</name>
<reference evidence="2 3" key="2">
    <citation type="submission" date="2018-11" db="EMBL/GenBank/DDBJ databases">
        <authorList>
            <consortium name="Pathogen Informatics"/>
        </authorList>
    </citation>
    <scope>NUCLEOTIDE SEQUENCE [LARGE SCALE GENOMIC DNA]</scope>
</reference>
<dbReference type="Proteomes" id="UP000278807">
    <property type="component" value="Unassembled WGS sequence"/>
</dbReference>
<accession>A0A0R3T367</accession>
<sequence length="104" mass="11382">MSSQVLILQPHSSYLSAFNEYYLKPASGTLSTAAITGIAVGVIAFVLLVILIFIIVYCCRHRRAGYRSAYDTDEAFGNCQIPNADAALRSKTNGHPDVKPELYI</sequence>
<dbReference type="EMBL" id="UZAE01000556">
    <property type="protein sequence ID" value="VDN97293.1"/>
    <property type="molecule type" value="Genomic_DNA"/>
</dbReference>
<dbReference type="OrthoDB" id="6260769at2759"/>
<evidence type="ECO:0000313" key="3">
    <source>
        <dbReference type="Proteomes" id="UP000278807"/>
    </source>
</evidence>
<keyword evidence="1" id="KW-1133">Transmembrane helix</keyword>
<proteinExistence type="predicted"/>
<reference evidence="4" key="1">
    <citation type="submission" date="2017-02" db="UniProtKB">
        <authorList>
            <consortium name="WormBaseParasite"/>
        </authorList>
    </citation>
    <scope>IDENTIFICATION</scope>
</reference>
<gene>
    <name evidence="2" type="ORF">HNAJ_LOCUS1434</name>
</gene>
<evidence type="ECO:0000256" key="1">
    <source>
        <dbReference type="SAM" id="Phobius"/>
    </source>
</evidence>
<evidence type="ECO:0000313" key="4">
    <source>
        <dbReference type="WBParaSite" id="HNAJ_0000143501-mRNA-1"/>
    </source>
</evidence>
<dbReference type="WBParaSite" id="HNAJ_0000143501-mRNA-1">
    <property type="protein sequence ID" value="HNAJ_0000143501-mRNA-1"/>
    <property type="gene ID" value="HNAJ_0000143501"/>
</dbReference>
<feature type="transmembrane region" description="Helical" evidence="1">
    <location>
        <begin position="33"/>
        <end position="58"/>
    </location>
</feature>
<evidence type="ECO:0000313" key="2">
    <source>
        <dbReference type="EMBL" id="VDN97293.1"/>
    </source>
</evidence>
<protein>
    <submittedName>
        <fullName evidence="4">4.1m domain-containing protein</fullName>
    </submittedName>
</protein>
<keyword evidence="3" id="KW-1185">Reference proteome</keyword>
<keyword evidence="1" id="KW-0472">Membrane</keyword>
<keyword evidence="1" id="KW-0812">Transmembrane</keyword>
<dbReference type="AlphaFoldDB" id="A0A0R3T367"/>